<feature type="region of interest" description="Disordered" evidence="5">
    <location>
        <begin position="48"/>
        <end position="154"/>
    </location>
</feature>
<dbReference type="InterPro" id="IPR006260">
    <property type="entry name" value="TonB/TolA_C"/>
</dbReference>
<proteinExistence type="predicted"/>
<keyword evidence="3" id="KW-1133">Transmembrane helix</keyword>
<organism evidence="8 9">
    <name type="scientific">Pseudomonas kuykendallii</name>
    <dbReference type="NCBI Taxonomy" id="1007099"/>
    <lineage>
        <taxon>Bacteria</taxon>
        <taxon>Pseudomonadati</taxon>
        <taxon>Pseudomonadota</taxon>
        <taxon>Gammaproteobacteria</taxon>
        <taxon>Pseudomonadales</taxon>
        <taxon>Pseudomonadaceae</taxon>
        <taxon>Pseudomonas</taxon>
    </lineage>
</organism>
<evidence type="ECO:0000256" key="6">
    <source>
        <dbReference type="SAM" id="SignalP"/>
    </source>
</evidence>
<accession>A0A2W5CXG4</accession>
<evidence type="ECO:0000259" key="7">
    <source>
        <dbReference type="PROSITE" id="PS52015"/>
    </source>
</evidence>
<evidence type="ECO:0000256" key="3">
    <source>
        <dbReference type="ARBA" id="ARBA00022989"/>
    </source>
</evidence>
<feature type="domain" description="TonB C-terminal" evidence="7">
    <location>
        <begin position="162"/>
        <end position="256"/>
    </location>
</feature>
<dbReference type="Pfam" id="PF03544">
    <property type="entry name" value="TonB_C"/>
    <property type="match status" value="1"/>
</dbReference>
<protein>
    <submittedName>
        <fullName evidence="8">Energy transducer TonB</fullName>
    </submittedName>
</protein>
<sequence length="256" mass="27755">MSIFFKSRKALASLPAICLLALAVQSALKSDLKITPKYDESTVEVALVDPAELLPPEPIPEPPPPPEPEPIPEPPPEPDPEPVVELPEPPPKPKPKPPEPKPQPPKPKPQVVAKPTPTPPPAQPQVAKAPEPKPAPAPVAAPAPAPPAAPKVDAAAMESRYTAALRAELERYKQYPRGREASLQRPEGNVVIWLMVDRSGNVLDSGIETKAKNMLLNKAAQTSLRRLEKVTPFPQEAFGGKDRYRFTATFVYNVEN</sequence>
<dbReference type="GO" id="GO:0055085">
    <property type="term" value="P:transmembrane transport"/>
    <property type="evidence" value="ECO:0007669"/>
    <property type="project" value="InterPro"/>
</dbReference>
<dbReference type="Proteomes" id="UP000249198">
    <property type="component" value="Unassembled WGS sequence"/>
</dbReference>
<gene>
    <name evidence="8" type="ORF">DI599_14645</name>
</gene>
<evidence type="ECO:0000256" key="5">
    <source>
        <dbReference type="SAM" id="MobiDB-lite"/>
    </source>
</evidence>
<dbReference type="PROSITE" id="PS52015">
    <property type="entry name" value="TONB_CTD"/>
    <property type="match status" value="1"/>
</dbReference>
<feature type="compositionally biased region" description="Pro residues" evidence="5">
    <location>
        <begin position="132"/>
        <end position="149"/>
    </location>
</feature>
<evidence type="ECO:0000313" key="9">
    <source>
        <dbReference type="Proteomes" id="UP000249198"/>
    </source>
</evidence>
<keyword evidence="6" id="KW-0732">Signal</keyword>
<name>A0A2W5CXG4_9PSED</name>
<evidence type="ECO:0000313" key="8">
    <source>
        <dbReference type="EMBL" id="PZP22738.1"/>
    </source>
</evidence>
<dbReference type="RefSeq" id="WP_273233224.1">
    <property type="nucleotide sequence ID" value="NZ_QFOH01000017.1"/>
</dbReference>
<keyword evidence="4" id="KW-0472">Membrane</keyword>
<feature type="chain" id="PRO_5015849540" evidence="6">
    <location>
        <begin position="30"/>
        <end position="256"/>
    </location>
</feature>
<dbReference type="AlphaFoldDB" id="A0A2W5CXG4"/>
<feature type="compositionally biased region" description="Pro residues" evidence="5">
    <location>
        <begin position="53"/>
        <end position="75"/>
    </location>
</feature>
<evidence type="ECO:0000256" key="1">
    <source>
        <dbReference type="ARBA" id="ARBA00004167"/>
    </source>
</evidence>
<dbReference type="NCBIfam" id="TIGR01352">
    <property type="entry name" value="tonB_Cterm"/>
    <property type="match status" value="1"/>
</dbReference>
<comment type="caution">
    <text evidence="8">The sequence shown here is derived from an EMBL/GenBank/DDBJ whole genome shotgun (WGS) entry which is preliminary data.</text>
</comment>
<evidence type="ECO:0000256" key="2">
    <source>
        <dbReference type="ARBA" id="ARBA00022692"/>
    </source>
</evidence>
<dbReference type="GO" id="GO:0016020">
    <property type="term" value="C:membrane"/>
    <property type="evidence" value="ECO:0007669"/>
    <property type="project" value="UniProtKB-SubCell"/>
</dbReference>
<dbReference type="Gene3D" id="3.30.1150.10">
    <property type="match status" value="1"/>
</dbReference>
<dbReference type="SUPFAM" id="SSF74653">
    <property type="entry name" value="TolA/TonB C-terminal domain"/>
    <property type="match status" value="1"/>
</dbReference>
<comment type="subcellular location">
    <subcellularLocation>
        <location evidence="1">Membrane</location>
        <topology evidence="1">Single-pass membrane protein</topology>
    </subcellularLocation>
</comment>
<reference evidence="8 9" key="1">
    <citation type="submission" date="2017-08" db="EMBL/GenBank/DDBJ databases">
        <title>Infants hospitalized years apart are colonized by the same room-sourced microbial strains.</title>
        <authorList>
            <person name="Brooks B."/>
            <person name="Olm M.R."/>
            <person name="Firek B.A."/>
            <person name="Baker R."/>
            <person name="Thomas B.C."/>
            <person name="Morowitz M.J."/>
            <person name="Banfield J.F."/>
        </authorList>
    </citation>
    <scope>NUCLEOTIDE SEQUENCE [LARGE SCALE GENOMIC DNA]</scope>
    <source>
        <strain evidence="8">S2_009_000_R2_77</strain>
    </source>
</reference>
<dbReference type="EMBL" id="QFOH01000017">
    <property type="protein sequence ID" value="PZP22738.1"/>
    <property type="molecule type" value="Genomic_DNA"/>
</dbReference>
<feature type="signal peptide" evidence="6">
    <location>
        <begin position="1"/>
        <end position="29"/>
    </location>
</feature>
<dbReference type="InterPro" id="IPR037682">
    <property type="entry name" value="TonB_C"/>
</dbReference>
<keyword evidence="2" id="KW-0812">Transmembrane</keyword>
<evidence type="ECO:0000256" key="4">
    <source>
        <dbReference type="ARBA" id="ARBA00023136"/>
    </source>
</evidence>